<dbReference type="EMBL" id="BMAW01029179">
    <property type="protein sequence ID" value="GFU10880.1"/>
    <property type="molecule type" value="Genomic_DNA"/>
</dbReference>
<evidence type="ECO:0000313" key="3">
    <source>
        <dbReference type="Proteomes" id="UP000887013"/>
    </source>
</evidence>
<dbReference type="AlphaFoldDB" id="A0A8X6Q7K0"/>
<feature type="region of interest" description="Disordered" evidence="1">
    <location>
        <begin position="1"/>
        <end position="61"/>
    </location>
</feature>
<name>A0A8X6Q7K0_NEPPI</name>
<gene>
    <name evidence="2" type="ORF">NPIL_648691</name>
</gene>
<feature type="compositionally biased region" description="Basic and acidic residues" evidence="1">
    <location>
        <begin position="1"/>
        <end position="11"/>
    </location>
</feature>
<organism evidence="2 3">
    <name type="scientific">Nephila pilipes</name>
    <name type="common">Giant wood spider</name>
    <name type="synonym">Nephila maculata</name>
    <dbReference type="NCBI Taxonomy" id="299642"/>
    <lineage>
        <taxon>Eukaryota</taxon>
        <taxon>Metazoa</taxon>
        <taxon>Ecdysozoa</taxon>
        <taxon>Arthropoda</taxon>
        <taxon>Chelicerata</taxon>
        <taxon>Arachnida</taxon>
        <taxon>Araneae</taxon>
        <taxon>Araneomorphae</taxon>
        <taxon>Entelegynae</taxon>
        <taxon>Araneoidea</taxon>
        <taxon>Nephilidae</taxon>
        <taxon>Nephila</taxon>
    </lineage>
</organism>
<protein>
    <submittedName>
        <fullName evidence="2">Uncharacterized protein</fullName>
    </submittedName>
</protein>
<sequence length="84" mass="9742">MARTKKTDRLDTNIMAGTKQTARKKKENIESIPNEDPTDLEIDTDGEESETIDTTEQDRNEVDYLLRTRMEENSRKLPLCTKKP</sequence>
<feature type="compositionally biased region" description="Acidic residues" evidence="1">
    <location>
        <begin position="36"/>
        <end position="55"/>
    </location>
</feature>
<evidence type="ECO:0000313" key="2">
    <source>
        <dbReference type="EMBL" id="GFU10880.1"/>
    </source>
</evidence>
<evidence type="ECO:0000256" key="1">
    <source>
        <dbReference type="SAM" id="MobiDB-lite"/>
    </source>
</evidence>
<accession>A0A8X6Q7K0</accession>
<reference evidence="2" key="1">
    <citation type="submission" date="2020-08" db="EMBL/GenBank/DDBJ databases">
        <title>Multicomponent nature underlies the extraordinary mechanical properties of spider dragline silk.</title>
        <authorList>
            <person name="Kono N."/>
            <person name="Nakamura H."/>
            <person name="Mori M."/>
            <person name="Yoshida Y."/>
            <person name="Ohtoshi R."/>
            <person name="Malay A.D."/>
            <person name="Moran D.A.P."/>
            <person name="Tomita M."/>
            <person name="Numata K."/>
            <person name="Arakawa K."/>
        </authorList>
    </citation>
    <scope>NUCLEOTIDE SEQUENCE</scope>
</reference>
<dbReference type="Proteomes" id="UP000887013">
    <property type="component" value="Unassembled WGS sequence"/>
</dbReference>
<proteinExistence type="predicted"/>
<keyword evidence="3" id="KW-1185">Reference proteome</keyword>
<comment type="caution">
    <text evidence="2">The sequence shown here is derived from an EMBL/GenBank/DDBJ whole genome shotgun (WGS) entry which is preliminary data.</text>
</comment>